<proteinExistence type="predicted"/>
<evidence type="ECO:0000256" key="1">
    <source>
        <dbReference type="SAM" id="MobiDB-lite"/>
    </source>
</evidence>
<protein>
    <recommendedName>
        <fullName evidence="4">AP2-like integrase N-terminal domain-containing protein</fullName>
    </recommendedName>
</protein>
<evidence type="ECO:0000313" key="2">
    <source>
        <dbReference type="EMBL" id="GAA3075205.1"/>
    </source>
</evidence>
<dbReference type="Proteomes" id="UP001500236">
    <property type="component" value="Unassembled WGS sequence"/>
</dbReference>
<comment type="caution">
    <text evidence="2">The sequence shown here is derived from an EMBL/GenBank/DDBJ whole genome shotgun (WGS) entry which is preliminary data.</text>
</comment>
<accession>A0ABP6M3I3</accession>
<reference evidence="3" key="1">
    <citation type="journal article" date="2019" name="Int. J. Syst. Evol. Microbiol.">
        <title>The Global Catalogue of Microorganisms (GCM) 10K type strain sequencing project: providing services to taxonomists for standard genome sequencing and annotation.</title>
        <authorList>
            <consortium name="The Broad Institute Genomics Platform"/>
            <consortium name="The Broad Institute Genome Sequencing Center for Infectious Disease"/>
            <person name="Wu L."/>
            <person name="Ma J."/>
        </authorList>
    </citation>
    <scope>NUCLEOTIDE SEQUENCE [LARGE SCALE GENOMIC DNA]</scope>
    <source>
        <strain evidence="3">JCM 14309</strain>
    </source>
</reference>
<name>A0ABP6M3I3_9MICC</name>
<evidence type="ECO:0008006" key="4">
    <source>
        <dbReference type="Google" id="ProtNLM"/>
    </source>
</evidence>
<feature type="compositionally biased region" description="Basic and acidic residues" evidence="1">
    <location>
        <begin position="61"/>
        <end position="75"/>
    </location>
</feature>
<organism evidence="2 3">
    <name type="scientific">Nesterenkonia aethiopica</name>
    <dbReference type="NCBI Taxonomy" id="269144"/>
    <lineage>
        <taxon>Bacteria</taxon>
        <taxon>Bacillati</taxon>
        <taxon>Actinomycetota</taxon>
        <taxon>Actinomycetes</taxon>
        <taxon>Micrococcales</taxon>
        <taxon>Micrococcaceae</taxon>
        <taxon>Nesterenkonia</taxon>
    </lineage>
</organism>
<feature type="region of interest" description="Disordered" evidence="1">
    <location>
        <begin position="54"/>
        <end position="75"/>
    </location>
</feature>
<evidence type="ECO:0000313" key="3">
    <source>
        <dbReference type="Proteomes" id="UP001500236"/>
    </source>
</evidence>
<dbReference type="EMBL" id="BAAAVT010000024">
    <property type="protein sequence ID" value="GAA3075205.1"/>
    <property type="molecule type" value="Genomic_DNA"/>
</dbReference>
<keyword evidence="3" id="KW-1185">Reference proteome</keyword>
<sequence length="75" mass="8720">MPRASLRPGDRGELFTQKLDSGKFKARLYYCDEFGRRRQITAVESTKGRAQTALKKKWHRISTEMKRPRSDAASF</sequence>
<gene>
    <name evidence="2" type="ORF">GCM10010529_28760</name>
</gene>